<dbReference type="AlphaFoldDB" id="A0A0B7MTV4"/>
<protein>
    <submittedName>
        <fullName evidence="1">Uncharacterized protein</fullName>
    </submittedName>
</protein>
<reference evidence="1 2" key="1">
    <citation type="submission" date="2014-09" db="EMBL/GenBank/DDBJ databases">
        <authorList>
            <person name="Ellenberger Sabrina"/>
        </authorList>
    </citation>
    <scope>NUCLEOTIDE SEQUENCE [LARGE SCALE GENOMIC DNA]</scope>
    <source>
        <strain evidence="1 2">CBS 412.66</strain>
    </source>
</reference>
<gene>
    <name evidence="1" type="primary">PARPA_02940.1 scaffold 5990</name>
</gene>
<evidence type="ECO:0000313" key="2">
    <source>
        <dbReference type="Proteomes" id="UP000054107"/>
    </source>
</evidence>
<keyword evidence="2" id="KW-1185">Reference proteome</keyword>
<name>A0A0B7MTV4_9FUNG</name>
<organism evidence="1 2">
    <name type="scientific">Parasitella parasitica</name>
    <dbReference type="NCBI Taxonomy" id="35722"/>
    <lineage>
        <taxon>Eukaryota</taxon>
        <taxon>Fungi</taxon>
        <taxon>Fungi incertae sedis</taxon>
        <taxon>Mucoromycota</taxon>
        <taxon>Mucoromycotina</taxon>
        <taxon>Mucoromycetes</taxon>
        <taxon>Mucorales</taxon>
        <taxon>Mucorineae</taxon>
        <taxon>Mucoraceae</taxon>
        <taxon>Parasitella</taxon>
    </lineage>
</organism>
<evidence type="ECO:0000313" key="1">
    <source>
        <dbReference type="EMBL" id="CEP09446.1"/>
    </source>
</evidence>
<dbReference type="OrthoDB" id="2269854at2759"/>
<accession>A0A0B7MTV4</accession>
<proteinExistence type="predicted"/>
<sequence>MDYLFLDSYNEIGCGEAGLVGGANTTKELSHTMSKMPKVMKDALMKLVWVSLALKNDPCATGNYKKIVLRRRRHSGPMDPYLNSRRSCMEYLQAHQALQG</sequence>
<dbReference type="EMBL" id="LN721622">
    <property type="protein sequence ID" value="CEP09446.1"/>
    <property type="molecule type" value="Genomic_DNA"/>
</dbReference>
<dbReference type="Proteomes" id="UP000054107">
    <property type="component" value="Unassembled WGS sequence"/>
</dbReference>